<protein>
    <submittedName>
        <fullName evidence="8">Polysaccharide biosynthesis protein</fullName>
    </submittedName>
</protein>
<feature type="transmembrane region" description="Helical" evidence="7">
    <location>
        <begin position="409"/>
        <end position="434"/>
    </location>
</feature>
<dbReference type="GeneID" id="86050338"/>
<feature type="transmembrane region" description="Helical" evidence="7">
    <location>
        <begin position="380"/>
        <end position="397"/>
    </location>
</feature>
<name>F3PVV6_9BACE</name>
<evidence type="ECO:0000313" key="9">
    <source>
        <dbReference type="Proteomes" id="UP000003416"/>
    </source>
</evidence>
<comment type="caution">
    <text evidence="8">The sequence shown here is derived from an EMBL/GenBank/DDBJ whole genome shotgun (WGS) entry which is preliminary data.</text>
</comment>
<dbReference type="InterPro" id="IPR050833">
    <property type="entry name" value="Poly_Biosynth_Transport"/>
</dbReference>
<proteinExistence type="inferred from homology"/>
<dbReference type="GO" id="GO:0005886">
    <property type="term" value="C:plasma membrane"/>
    <property type="evidence" value="ECO:0007669"/>
    <property type="project" value="UniProtKB-SubCell"/>
</dbReference>
<dbReference type="HOGENOM" id="CLU_026911_5_2_10"/>
<sequence>MSKSQTQGIIWSAIERFSAQGIQFILSIIIARLVSPSDYGLIAMLTIFLSIAQSVIDSGFSNALIQKKNRTDIDYSTVFYFNICISILIYILFWYFSPFIASFYNEPQLTNIARYAGLNFIISAFAIVQRTQLTILLDFKSQAKITLVAITCGGGIGIYLAWTGYGVWSLVFQSLVTNFLTTLLLWCNTHWKPILVFSLQSFKQLFAFGSRLLLTGLLATIYSNLYSLVIGKFFNSQNLGFYNRMNTLASFPSSNITNIIARAVYPVQCNMQNNNVKLKTNFFQLLKISSFIIFPLMLGMAALSKPLTYVLLSEKWIPASYLLTLISFALMWNHVMYLNWQLLAVKGRSDLSFKSEIYKKIVSIVILCITIPLGIKAMCIGLICYSFFDMIIIIYFLKPLLSITHKEEVQILMPYIILSFSMFMIISLCISFIANYYLQLIIGFMIGFSYYIGMAYLLKLKELHLILNKIRKTHD</sequence>
<comment type="similarity">
    <text evidence="2">Belongs to the polysaccharide synthase family.</text>
</comment>
<evidence type="ECO:0000256" key="1">
    <source>
        <dbReference type="ARBA" id="ARBA00004651"/>
    </source>
</evidence>
<organism evidence="8 9">
    <name type="scientific">Bacteroides fluxus YIT 12057</name>
    <dbReference type="NCBI Taxonomy" id="763034"/>
    <lineage>
        <taxon>Bacteria</taxon>
        <taxon>Pseudomonadati</taxon>
        <taxon>Bacteroidota</taxon>
        <taxon>Bacteroidia</taxon>
        <taxon>Bacteroidales</taxon>
        <taxon>Bacteroidaceae</taxon>
        <taxon>Bacteroides</taxon>
    </lineage>
</organism>
<keyword evidence="3" id="KW-1003">Cell membrane</keyword>
<feature type="transmembrane region" description="Helical" evidence="7">
    <location>
        <begin position="440"/>
        <end position="458"/>
    </location>
</feature>
<keyword evidence="6 7" id="KW-0472">Membrane</keyword>
<keyword evidence="5 7" id="KW-1133">Transmembrane helix</keyword>
<evidence type="ECO:0000256" key="7">
    <source>
        <dbReference type="SAM" id="Phobius"/>
    </source>
</evidence>
<evidence type="ECO:0000256" key="3">
    <source>
        <dbReference type="ARBA" id="ARBA00022475"/>
    </source>
</evidence>
<dbReference type="PANTHER" id="PTHR30250:SF10">
    <property type="entry name" value="LIPOPOLYSACCHARIDE BIOSYNTHESIS PROTEIN WZXC"/>
    <property type="match status" value="1"/>
</dbReference>
<feature type="transmembrane region" description="Helical" evidence="7">
    <location>
        <begin position="285"/>
        <end position="304"/>
    </location>
</feature>
<reference evidence="8 9" key="1">
    <citation type="submission" date="2011-02" db="EMBL/GenBank/DDBJ databases">
        <authorList>
            <person name="Weinstock G."/>
            <person name="Sodergren E."/>
            <person name="Clifton S."/>
            <person name="Fulton L."/>
            <person name="Fulton B."/>
            <person name="Courtney L."/>
            <person name="Fronick C."/>
            <person name="Harrison M."/>
            <person name="Strong C."/>
            <person name="Farmer C."/>
            <person name="Delahaunty K."/>
            <person name="Markovic C."/>
            <person name="Hall O."/>
            <person name="Minx P."/>
            <person name="Tomlinson C."/>
            <person name="Mitreva M."/>
            <person name="Hou S."/>
            <person name="Chen J."/>
            <person name="Wollam A."/>
            <person name="Pepin K.H."/>
            <person name="Johnson M."/>
            <person name="Bhonagiri V."/>
            <person name="Zhang X."/>
            <person name="Suruliraj S."/>
            <person name="Warren W."/>
            <person name="Chinwalla A."/>
            <person name="Mardis E.R."/>
            <person name="Wilson R.K."/>
        </authorList>
    </citation>
    <scope>NUCLEOTIDE SEQUENCE [LARGE SCALE GENOMIC DNA]</scope>
    <source>
        <strain evidence="8 9">YIT 12057</strain>
    </source>
</reference>
<accession>F3PVV6</accession>
<feature type="transmembrane region" description="Helical" evidence="7">
    <location>
        <begin position="41"/>
        <end position="65"/>
    </location>
</feature>
<feature type="transmembrane region" description="Helical" evidence="7">
    <location>
        <begin position="145"/>
        <end position="162"/>
    </location>
</feature>
<evidence type="ECO:0000256" key="6">
    <source>
        <dbReference type="ARBA" id="ARBA00023136"/>
    </source>
</evidence>
<evidence type="ECO:0000313" key="8">
    <source>
        <dbReference type="EMBL" id="EGF53278.1"/>
    </source>
</evidence>
<dbReference type="AlphaFoldDB" id="F3PVV6"/>
<evidence type="ECO:0000256" key="4">
    <source>
        <dbReference type="ARBA" id="ARBA00022692"/>
    </source>
</evidence>
<dbReference type="PANTHER" id="PTHR30250">
    <property type="entry name" value="PST FAMILY PREDICTED COLANIC ACID TRANSPORTER"/>
    <property type="match status" value="1"/>
</dbReference>
<gene>
    <name evidence="8" type="ORF">HMPREF9446_02885</name>
</gene>
<feature type="transmembrane region" description="Helical" evidence="7">
    <location>
        <begin position="116"/>
        <end position="133"/>
    </location>
</feature>
<dbReference type="CDD" id="cd13127">
    <property type="entry name" value="MATE_tuaB_like"/>
    <property type="match status" value="1"/>
</dbReference>
<dbReference type="Pfam" id="PF13440">
    <property type="entry name" value="Polysacc_synt_3"/>
    <property type="match status" value="1"/>
</dbReference>
<keyword evidence="4 7" id="KW-0812">Transmembrane</keyword>
<dbReference type="RefSeq" id="WP_009126117.1">
    <property type="nucleotide sequence ID" value="NZ_GL882678.1"/>
</dbReference>
<comment type="subcellular location">
    <subcellularLocation>
        <location evidence="1">Cell membrane</location>
        <topology evidence="1">Multi-pass membrane protein</topology>
    </subcellularLocation>
</comment>
<dbReference type="Proteomes" id="UP000003416">
    <property type="component" value="Unassembled WGS sequence"/>
</dbReference>
<dbReference type="eggNOG" id="COG2244">
    <property type="taxonomic scope" value="Bacteria"/>
</dbReference>
<feature type="transmembrane region" description="Helical" evidence="7">
    <location>
        <begin position="77"/>
        <end position="96"/>
    </location>
</feature>
<feature type="transmembrane region" description="Helical" evidence="7">
    <location>
        <begin position="208"/>
        <end position="228"/>
    </location>
</feature>
<feature type="transmembrane region" description="Helical" evidence="7">
    <location>
        <begin position="17"/>
        <end position="35"/>
    </location>
</feature>
<dbReference type="EMBL" id="AFBN01000084">
    <property type="protein sequence ID" value="EGF53278.1"/>
    <property type="molecule type" value="Genomic_DNA"/>
</dbReference>
<evidence type="ECO:0000256" key="2">
    <source>
        <dbReference type="ARBA" id="ARBA00007430"/>
    </source>
</evidence>
<keyword evidence="9" id="KW-1185">Reference proteome</keyword>
<feature type="transmembrane region" description="Helical" evidence="7">
    <location>
        <begin position="316"/>
        <end position="336"/>
    </location>
</feature>
<dbReference type="STRING" id="763034.HMPREF9446_02885"/>
<evidence type="ECO:0000256" key="5">
    <source>
        <dbReference type="ARBA" id="ARBA00022989"/>
    </source>
</evidence>